<dbReference type="InterPro" id="IPR003961">
    <property type="entry name" value="FN3_dom"/>
</dbReference>
<dbReference type="InterPro" id="IPR050991">
    <property type="entry name" value="ECM_Regulatory_Proteins"/>
</dbReference>
<evidence type="ECO:0000256" key="1">
    <source>
        <dbReference type="ARBA" id="ARBA00022737"/>
    </source>
</evidence>
<dbReference type="SUPFAM" id="SSF49265">
    <property type="entry name" value="Fibronectin type III"/>
    <property type="match status" value="3"/>
</dbReference>
<evidence type="ECO:0000259" key="3">
    <source>
        <dbReference type="PROSITE" id="PS50853"/>
    </source>
</evidence>
<dbReference type="Pfam" id="PF00041">
    <property type="entry name" value="fn3"/>
    <property type="match status" value="2"/>
</dbReference>
<dbReference type="PANTHER" id="PTHR46708:SF7">
    <property type="entry name" value="FIBRONECTIN TYPE-III DOMAIN-CONTAINING PROTEIN"/>
    <property type="match status" value="1"/>
</dbReference>
<gene>
    <name evidence="4" type="ORF">ATANTOWER_008808</name>
</gene>
<keyword evidence="1" id="KW-0677">Repeat</keyword>
<organism evidence="4 5">
    <name type="scientific">Ataeniobius toweri</name>
    <dbReference type="NCBI Taxonomy" id="208326"/>
    <lineage>
        <taxon>Eukaryota</taxon>
        <taxon>Metazoa</taxon>
        <taxon>Chordata</taxon>
        <taxon>Craniata</taxon>
        <taxon>Vertebrata</taxon>
        <taxon>Euteleostomi</taxon>
        <taxon>Actinopterygii</taxon>
        <taxon>Neopterygii</taxon>
        <taxon>Teleostei</taxon>
        <taxon>Neoteleostei</taxon>
        <taxon>Acanthomorphata</taxon>
        <taxon>Ovalentaria</taxon>
        <taxon>Atherinomorphae</taxon>
        <taxon>Cyprinodontiformes</taxon>
        <taxon>Goodeidae</taxon>
        <taxon>Ataeniobius</taxon>
    </lineage>
</organism>
<comment type="caution">
    <text evidence="4">The sequence shown here is derived from an EMBL/GenBank/DDBJ whole genome shotgun (WGS) entry which is preliminary data.</text>
</comment>
<name>A0ABU7BHI3_9TELE</name>
<dbReference type="PROSITE" id="PS50853">
    <property type="entry name" value="FN3"/>
    <property type="match status" value="2"/>
</dbReference>
<dbReference type="InterPro" id="IPR036116">
    <property type="entry name" value="FN3_sf"/>
</dbReference>
<reference evidence="4 5" key="1">
    <citation type="submission" date="2021-07" db="EMBL/GenBank/DDBJ databases">
        <authorList>
            <person name="Palmer J.M."/>
        </authorList>
    </citation>
    <scope>NUCLEOTIDE SEQUENCE [LARGE SCALE GENOMIC DNA]</scope>
    <source>
        <strain evidence="4 5">AT_MEX2019</strain>
        <tissue evidence="4">Muscle</tissue>
    </source>
</reference>
<feature type="domain" description="Fibronectin type-III" evidence="3">
    <location>
        <begin position="57"/>
        <end position="148"/>
    </location>
</feature>
<dbReference type="InterPro" id="IPR013783">
    <property type="entry name" value="Ig-like_fold"/>
</dbReference>
<keyword evidence="5" id="KW-1185">Reference proteome</keyword>
<protein>
    <recommendedName>
        <fullName evidence="3">Fibronectin type-III domain-containing protein</fullName>
    </recommendedName>
</protein>
<sequence length="316" mass="34386">MNLHLSLRSSAASNRISSRIVQDLTPSVLPSTLTSFPSPQHDAATTMYRWETVPLPAVLNMNVYDETSSTMRVSWEAAAGATGYLLLYRSINASEPQLEQEVRVAGGVTNTQLVELIPNTEYSITLLALHGESTSDALEGRGVTLPLAPAGELRITDVTHSTMRLNWDAAPGAVRKYMITYKPEEGELKEVEVNGDVTTLQLTSLLSQTEYDVAVTPMYDEGPAAPMLGTAITDVVPAPKNLQFSEVTHTSFRATWEHGAPDVALYRISWTKKGENNFKNPRDIVLPACPGLSPGPPPGGTCLEHLPRKASRRHPV</sequence>
<evidence type="ECO:0000313" key="5">
    <source>
        <dbReference type="Proteomes" id="UP001345963"/>
    </source>
</evidence>
<dbReference type="SMART" id="SM00060">
    <property type="entry name" value="FN3"/>
    <property type="match status" value="2"/>
</dbReference>
<dbReference type="CDD" id="cd00063">
    <property type="entry name" value="FN3"/>
    <property type="match status" value="3"/>
</dbReference>
<dbReference type="Proteomes" id="UP001345963">
    <property type="component" value="Unassembled WGS sequence"/>
</dbReference>
<evidence type="ECO:0000313" key="4">
    <source>
        <dbReference type="EMBL" id="MED6249060.1"/>
    </source>
</evidence>
<feature type="domain" description="Fibronectin type-III" evidence="3">
    <location>
        <begin position="149"/>
        <end position="238"/>
    </location>
</feature>
<proteinExistence type="predicted"/>
<dbReference type="Gene3D" id="2.60.40.10">
    <property type="entry name" value="Immunoglobulins"/>
    <property type="match status" value="3"/>
</dbReference>
<dbReference type="PANTHER" id="PTHR46708">
    <property type="entry name" value="TENASCIN"/>
    <property type="match status" value="1"/>
</dbReference>
<accession>A0ABU7BHI3</accession>
<dbReference type="EMBL" id="JAHUTI010051235">
    <property type="protein sequence ID" value="MED6249060.1"/>
    <property type="molecule type" value="Genomic_DNA"/>
</dbReference>
<feature type="region of interest" description="Disordered" evidence="2">
    <location>
        <begin position="291"/>
        <end position="316"/>
    </location>
</feature>
<evidence type="ECO:0000256" key="2">
    <source>
        <dbReference type="SAM" id="MobiDB-lite"/>
    </source>
</evidence>